<protein>
    <submittedName>
        <fullName evidence="2">Uncharacterized protein</fullName>
    </submittedName>
</protein>
<gene>
    <name evidence="2" type="ORF">B0H16DRAFT_1733125</name>
</gene>
<feature type="region of interest" description="Disordered" evidence="1">
    <location>
        <begin position="155"/>
        <end position="175"/>
    </location>
</feature>
<dbReference type="Proteomes" id="UP001215598">
    <property type="component" value="Unassembled WGS sequence"/>
</dbReference>
<dbReference type="EMBL" id="JARKIB010000150">
    <property type="protein sequence ID" value="KAJ7731757.1"/>
    <property type="molecule type" value="Genomic_DNA"/>
</dbReference>
<proteinExistence type="predicted"/>
<evidence type="ECO:0000313" key="3">
    <source>
        <dbReference type="Proteomes" id="UP001215598"/>
    </source>
</evidence>
<organism evidence="2 3">
    <name type="scientific">Mycena metata</name>
    <dbReference type="NCBI Taxonomy" id="1033252"/>
    <lineage>
        <taxon>Eukaryota</taxon>
        <taxon>Fungi</taxon>
        <taxon>Dikarya</taxon>
        <taxon>Basidiomycota</taxon>
        <taxon>Agaricomycotina</taxon>
        <taxon>Agaricomycetes</taxon>
        <taxon>Agaricomycetidae</taxon>
        <taxon>Agaricales</taxon>
        <taxon>Marasmiineae</taxon>
        <taxon>Mycenaceae</taxon>
        <taxon>Mycena</taxon>
    </lineage>
</organism>
<accession>A0AAD7MUW1</accession>
<evidence type="ECO:0000313" key="2">
    <source>
        <dbReference type="EMBL" id="KAJ7731757.1"/>
    </source>
</evidence>
<comment type="caution">
    <text evidence="2">The sequence shown here is derived from an EMBL/GenBank/DDBJ whole genome shotgun (WGS) entry which is preliminary data.</text>
</comment>
<dbReference type="AlphaFoldDB" id="A0AAD7MUW1"/>
<reference evidence="2" key="1">
    <citation type="submission" date="2023-03" db="EMBL/GenBank/DDBJ databases">
        <title>Massive genome expansion in bonnet fungi (Mycena s.s.) driven by repeated elements and novel gene families across ecological guilds.</title>
        <authorList>
            <consortium name="Lawrence Berkeley National Laboratory"/>
            <person name="Harder C.B."/>
            <person name="Miyauchi S."/>
            <person name="Viragh M."/>
            <person name="Kuo A."/>
            <person name="Thoen E."/>
            <person name="Andreopoulos B."/>
            <person name="Lu D."/>
            <person name="Skrede I."/>
            <person name="Drula E."/>
            <person name="Henrissat B."/>
            <person name="Morin E."/>
            <person name="Kohler A."/>
            <person name="Barry K."/>
            <person name="LaButti K."/>
            <person name="Morin E."/>
            <person name="Salamov A."/>
            <person name="Lipzen A."/>
            <person name="Mereny Z."/>
            <person name="Hegedus B."/>
            <person name="Baldrian P."/>
            <person name="Stursova M."/>
            <person name="Weitz H."/>
            <person name="Taylor A."/>
            <person name="Grigoriev I.V."/>
            <person name="Nagy L.G."/>
            <person name="Martin F."/>
            <person name="Kauserud H."/>
        </authorList>
    </citation>
    <scope>NUCLEOTIDE SEQUENCE</scope>
    <source>
        <strain evidence="2">CBHHK182m</strain>
    </source>
</reference>
<keyword evidence="3" id="KW-1185">Reference proteome</keyword>
<sequence length="175" mass="19573">MKLCMKRSAHKDVVDEATTLLQHDNEEEEANPALLKLDTTLPTLRDRCIASLTSPAALAVLRDLPNTNPALYAELMGNLAPAEDTFEENLFAPEEEDFNDESDIPVDVVIDHVINRGLRNLPPGFAIAEDGSIIRNGAAEDDELNIEVDDLPLSLRRPKRTDKKNTRYGDDWEEH</sequence>
<evidence type="ECO:0000256" key="1">
    <source>
        <dbReference type="SAM" id="MobiDB-lite"/>
    </source>
</evidence>
<name>A0AAD7MUW1_9AGAR</name>
<feature type="compositionally biased region" description="Basic and acidic residues" evidence="1">
    <location>
        <begin position="163"/>
        <end position="175"/>
    </location>
</feature>